<proteinExistence type="predicted"/>
<dbReference type="SUPFAM" id="SSF47616">
    <property type="entry name" value="GST C-terminal domain-like"/>
    <property type="match status" value="1"/>
</dbReference>
<dbReference type="Gene3D" id="1.20.1050.10">
    <property type="match status" value="1"/>
</dbReference>
<dbReference type="EMBL" id="RSCK01000001">
    <property type="protein sequence ID" value="RUT14558.1"/>
    <property type="molecule type" value="Genomic_DNA"/>
</dbReference>
<dbReference type="PANTHER" id="PTHR44051:SF8">
    <property type="entry name" value="GLUTATHIONE S-TRANSFERASE GSTA"/>
    <property type="match status" value="1"/>
</dbReference>
<reference evidence="3 4" key="1">
    <citation type="journal article" date="2019" name="Genome Biol. Evol.">
        <title>Day and night: Metabolic profiles and evolutionary relationships of six axenic non-marine cyanobacteria.</title>
        <authorList>
            <person name="Will S.E."/>
            <person name="Henke P."/>
            <person name="Boedeker C."/>
            <person name="Huang S."/>
            <person name="Brinkmann H."/>
            <person name="Rohde M."/>
            <person name="Jarek M."/>
            <person name="Friedl T."/>
            <person name="Seufert S."/>
            <person name="Schumacher M."/>
            <person name="Overmann J."/>
            <person name="Neumann-Schaal M."/>
            <person name="Petersen J."/>
        </authorList>
    </citation>
    <scope>NUCLEOTIDE SEQUENCE [LARGE SCALE GENOMIC DNA]</scope>
    <source>
        <strain evidence="3 4">SAG 39.79</strain>
    </source>
</reference>
<dbReference type="InterPro" id="IPR036282">
    <property type="entry name" value="Glutathione-S-Trfase_C_sf"/>
</dbReference>
<dbReference type="SUPFAM" id="SSF52833">
    <property type="entry name" value="Thioredoxin-like"/>
    <property type="match status" value="1"/>
</dbReference>
<evidence type="ECO:0000313" key="3">
    <source>
        <dbReference type="EMBL" id="RUT14558.1"/>
    </source>
</evidence>
<dbReference type="PROSITE" id="PS50405">
    <property type="entry name" value="GST_CTER"/>
    <property type="match status" value="1"/>
</dbReference>
<dbReference type="CDD" id="cd03046">
    <property type="entry name" value="GST_N_GTT1_like"/>
    <property type="match status" value="1"/>
</dbReference>
<accession>A0AB37UT28</accession>
<dbReference type="AlphaFoldDB" id="A0AB37UT28"/>
<dbReference type="RefSeq" id="WP_106165825.1">
    <property type="nucleotide sequence ID" value="NZ_JAVKZF010000005.1"/>
</dbReference>
<dbReference type="InterPro" id="IPR004046">
    <property type="entry name" value="GST_C"/>
</dbReference>
<evidence type="ECO:0000313" key="4">
    <source>
        <dbReference type="Proteomes" id="UP000282574"/>
    </source>
</evidence>
<dbReference type="Pfam" id="PF02798">
    <property type="entry name" value="GST_N"/>
    <property type="match status" value="1"/>
</dbReference>
<dbReference type="InterPro" id="IPR004045">
    <property type="entry name" value="Glutathione_S-Trfase_N"/>
</dbReference>
<dbReference type="InterPro" id="IPR036249">
    <property type="entry name" value="Thioredoxin-like_sf"/>
</dbReference>
<name>A0AB37UT28_9CYAN</name>
<comment type="caution">
    <text evidence="3">The sequence shown here is derived from an EMBL/GenBank/DDBJ whole genome shotgun (WGS) entry which is preliminary data.</text>
</comment>
<protein>
    <submittedName>
        <fullName evidence="3">Glutathione S-transferase</fullName>
    </submittedName>
</protein>
<dbReference type="InterPro" id="IPR010987">
    <property type="entry name" value="Glutathione-S-Trfase_C-like"/>
</dbReference>
<organism evidence="3 4">
    <name type="scientific">Chroococcidiopsis cubana SAG 39.79</name>
    <dbReference type="NCBI Taxonomy" id="388085"/>
    <lineage>
        <taxon>Bacteria</taxon>
        <taxon>Bacillati</taxon>
        <taxon>Cyanobacteriota</taxon>
        <taxon>Cyanophyceae</taxon>
        <taxon>Chroococcidiopsidales</taxon>
        <taxon>Chroococcidiopsidaceae</taxon>
        <taxon>Chroococcidiopsis</taxon>
    </lineage>
</organism>
<feature type="domain" description="GST N-terminal" evidence="1">
    <location>
        <begin position="9"/>
        <end position="87"/>
    </location>
</feature>
<gene>
    <name evidence="3" type="ORF">DSM107010_01040</name>
</gene>
<dbReference type="SFLD" id="SFLDS00019">
    <property type="entry name" value="Glutathione_Transferase_(cytos"/>
    <property type="match status" value="1"/>
</dbReference>
<dbReference type="SFLD" id="SFLDG00358">
    <property type="entry name" value="Main_(cytGST)"/>
    <property type="match status" value="1"/>
</dbReference>
<dbReference type="PROSITE" id="PS50404">
    <property type="entry name" value="GST_NTER"/>
    <property type="match status" value="1"/>
</dbReference>
<dbReference type="Pfam" id="PF14497">
    <property type="entry name" value="GST_C_3"/>
    <property type="match status" value="1"/>
</dbReference>
<dbReference type="FunFam" id="3.40.30.10:FF:000331">
    <property type="entry name" value="Glutathione S-transferase"/>
    <property type="match status" value="1"/>
</dbReference>
<evidence type="ECO:0000259" key="2">
    <source>
        <dbReference type="PROSITE" id="PS50405"/>
    </source>
</evidence>
<dbReference type="CDD" id="cd03207">
    <property type="entry name" value="GST_C_8"/>
    <property type="match status" value="1"/>
</dbReference>
<sequence length="234" mass="26388">MTDLILTTFDWVPETPRGYVRDIRVRWALEEAGLPYRVNSVPFRDRGTEHFSHQPFGQVPWLTDGDISIFESGAILLHLGNRSEVLMPADPSGRSEVIQWLFAALASVEAASQPWSFFKFSGDADETPMRKFFDDFLMKSRLPHMETVLAGREWLAGTFSVADILMADVLRLVDRFDGLAAYPTCRDYVARATARPSFVKAYADQMAHFAAAEQEQLNQSGLTDSPRSTKEFSL</sequence>
<dbReference type="Proteomes" id="UP000282574">
    <property type="component" value="Unassembled WGS sequence"/>
</dbReference>
<feature type="domain" description="GST C-terminal" evidence="2">
    <location>
        <begin position="90"/>
        <end position="214"/>
    </location>
</feature>
<evidence type="ECO:0000259" key="1">
    <source>
        <dbReference type="PROSITE" id="PS50404"/>
    </source>
</evidence>
<dbReference type="Gene3D" id="3.40.30.10">
    <property type="entry name" value="Glutaredoxin"/>
    <property type="match status" value="1"/>
</dbReference>
<dbReference type="InterPro" id="IPR040079">
    <property type="entry name" value="Glutathione_S-Trfase"/>
</dbReference>
<keyword evidence="4" id="KW-1185">Reference proteome</keyword>
<dbReference type="PANTHER" id="PTHR44051">
    <property type="entry name" value="GLUTATHIONE S-TRANSFERASE-RELATED"/>
    <property type="match status" value="1"/>
</dbReference>